<accession>A0A7C8ZR06</accession>
<evidence type="ECO:0000313" key="1">
    <source>
        <dbReference type="EMBL" id="MBA4648113.1"/>
    </source>
</evidence>
<name>A0A7C8ZR06_OPUST</name>
<organism evidence="1">
    <name type="scientific">Opuntia streptacantha</name>
    <name type="common">Prickly pear cactus</name>
    <name type="synonym">Opuntia cardona</name>
    <dbReference type="NCBI Taxonomy" id="393608"/>
    <lineage>
        <taxon>Eukaryota</taxon>
        <taxon>Viridiplantae</taxon>
        <taxon>Streptophyta</taxon>
        <taxon>Embryophyta</taxon>
        <taxon>Tracheophyta</taxon>
        <taxon>Spermatophyta</taxon>
        <taxon>Magnoliopsida</taxon>
        <taxon>eudicotyledons</taxon>
        <taxon>Gunneridae</taxon>
        <taxon>Pentapetalae</taxon>
        <taxon>Caryophyllales</taxon>
        <taxon>Cactineae</taxon>
        <taxon>Cactaceae</taxon>
        <taxon>Opuntioideae</taxon>
        <taxon>Opuntia</taxon>
    </lineage>
</organism>
<reference evidence="1" key="1">
    <citation type="journal article" date="2013" name="J. Plant Res.">
        <title>Effect of fungi and light on seed germination of three Opuntia species from semiarid lands of central Mexico.</title>
        <authorList>
            <person name="Delgado-Sanchez P."/>
            <person name="Jimenez-Bremont J.F."/>
            <person name="Guerrero-Gonzalez Mde L."/>
            <person name="Flores J."/>
        </authorList>
    </citation>
    <scope>NUCLEOTIDE SEQUENCE</scope>
    <source>
        <tissue evidence="1">Cladode</tissue>
    </source>
</reference>
<proteinExistence type="predicted"/>
<dbReference type="EMBL" id="GISG01154281">
    <property type="protein sequence ID" value="MBA4648113.1"/>
    <property type="molecule type" value="Transcribed_RNA"/>
</dbReference>
<dbReference type="AlphaFoldDB" id="A0A7C8ZR06"/>
<reference evidence="1" key="2">
    <citation type="submission" date="2020-07" db="EMBL/GenBank/DDBJ databases">
        <authorList>
            <person name="Vera ALvarez R."/>
            <person name="Arias-Moreno D.M."/>
            <person name="Jimenez-Jacinto V."/>
            <person name="Jimenez-Bremont J.F."/>
            <person name="Swaminathan K."/>
            <person name="Moose S.P."/>
            <person name="Guerrero-Gonzalez M.L."/>
            <person name="Marino-Ramirez L."/>
            <person name="Landsman D."/>
            <person name="Rodriguez-Kessler M."/>
            <person name="Delgado-Sanchez P."/>
        </authorList>
    </citation>
    <scope>NUCLEOTIDE SEQUENCE</scope>
    <source>
        <tissue evidence="1">Cladode</tissue>
    </source>
</reference>
<sequence>MSLKFHVFIYLISWIHGEQKSYLPLDIFPSIVAPYEFIAHHKNRQIKSNQNHPHIKRLAKPKLPSFFSTPCMQQQRALSHLQLTVSSSPQSQQVVNRRKLIFSLADSSYLSYKTIGFSHAQLTVSSST</sequence>
<protein>
    <submittedName>
        <fullName evidence="1">Uncharacterized protein</fullName>
    </submittedName>
</protein>